<dbReference type="Proteomes" id="UP000028524">
    <property type="component" value="Unassembled WGS sequence"/>
</dbReference>
<accession>A0A084Q9G1</accession>
<keyword evidence="4" id="KW-0812">Transmembrane</keyword>
<dbReference type="AlphaFoldDB" id="A0A084Q9G1"/>
<dbReference type="PROSITE" id="PS50850">
    <property type="entry name" value="MFS"/>
    <property type="match status" value="1"/>
</dbReference>
<feature type="transmembrane region" description="Helical" evidence="4">
    <location>
        <begin position="331"/>
        <end position="350"/>
    </location>
</feature>
<evidence type="ECO:0000313" key="7">
    <source>
        <dbReference type="Proteomes" id="UP000028524"/>
    </source>
</evidence>
<feature type="compositionally biased region" description="Basic and acidic residues" evidence="3">
    <location>
        <begin position="30"/>
        <end position="45"/>
    </location>
</feature>
<organism evidence="6 7">
    <name type="scientific">Stachybotrys chlorohalonatus (strain IBT 40285)</name>
    <dbReference type="NCBI Taxonomy" id="1283841"/>
    <lineage>
        <taxon>Eukaryota</taxon>
        <taxon>Fungi</taxon>
        <taxon>Dikarya</taxon>
        <taxon>Ascomycota</taxon>
        <taxon>Pezizomycotina</taxon>
        <taxon>Sordariomycetes</taxon>
        <taxon>Hypocreomycetidae</taxon>
        <taxon>Hypocreales</taxon>
        <taxon>Stachybotryaceae</taxon>
        <taxon>Stachybotrys</taxon>
    </lineage>
</organism>
<dbReference type="Pfam" id="PF07690">
    <property type="entry name" value="MFS_1"/>
    <property type="match status" value="1"/>
</dbReference>
<evidence type="ECO:0000256" key="1">
    <source>
        <dbReference type="ARBA" id="ARBA00004141"/>
    </source>
</evidence>
<dbReference type="OrthoDB" id="410267at2759"/>
<name>A0A084Q9G1_STAC4</name>
<dbReference type="GO" id="GO:0022857">
    <property type="term" value="F:transmembrane transporter activity"/>
    <property type="evidence" value="ECO:0007669"/>
    <property type="project" value="InterPro"/>
</dbReference>
<dbReference type="InParanoid" id="A0A084Q9G1"/>
<comment type="subcellular location">
    <subcellularLocation>
        <location evidence="1">Membrane</location>
        <topology evidence="1">Multi-pass membrane protein</topology>
    </subcellularLocation>
</comment>
<feature type="transmembrane region" description="Helical" evidence="4">
    <location>
        <begin position="420"/>
        <end position="442"/>
    </location>
</feature>
<dbReference type="FunCoup" id="A0A084Q9G1">
    <property type="interactions" value="178"/>
</dbReference>
<feature type="transmembrane region" description="Helical" evidence="4">
    <location>
        <begin position="222"/>
        <end position="242"/>
    </location>
</feature>
<feature type="domain" description="Major facilitator superfamily (MFS) profile" evidence="5">
    <location>
        <begin position="65"/>
        <end position="446"/>
    </location>
</feature>
<dbReference type="EMBL" id="KL660907">
    <property type="protein sequence ID" value="KFA60596.1"/>
    <property type="molecule type" value="Genomic_DNA"/>
</dbReference>
<feature type="transmembrane region" description="Helical" evidence="4">
    <location>
        <begin position="356"/>
        <end position="379"/>
    </location>
</feature>
<feature type="transmembrane region" description="Helical" evidence="4">
    <location>
        <begin position="391"/>
        <end position="414"/>
    </location>
</feature>
<feature type="compositionally biased region" description="Basic and acidic residues" evidence="3">
    <location>
        <begin position="10"/>
        <end position="20"/>
    </location>
</feature>
<sequence>MDVRQVTSHAVHDEDDHGYKPDAVTTAPPARDDPQQNTDLEKRTTEASVAPIPETYPEGGLKAWMVVFGSWATMLSSLGLMNTIAIFHSYTHNHQLSHYNEDTIGWIFSIYSFLAFACGIYIGPIFDKYGPKWLIIAGVICTVSGVVAMSFSYELWHFILSFGVLCGLGTSLIFTPSVAAIGHWFKARRSFATGMACTAGGIGGIIFPLMLSSLFDQVGFGWATRVLALICLVCGSVGIMLVQSRLPPSLNANAHPDFRIFRQTPFLFATIGIFMMEFALFIPLTYAASYAVFEGFSQDFAFQLIPILNAASVVGRALPGYYGDVIGPFNVCIMAVLMCIISILCVWLPSGHTTPGIILFVVLWGFASGTNISIAPVCIGMLCKTNEYGRYYATSYTIVSVACLIGVPIAGAIVRASGGQYVGLIVFTACINALAAVFLFLAKVFKLGWQNWRAIY</sequence>
<feature type="transmembrane region" description="Helical" evidence="4">
    <location>
        <begin position="106"/>
        <end position="126"/>
    </location>
</feature>
<dbReference type="OMA" id="DLVWQIS"/>
<evidence type="ECO:0000313" key="6">
    <source>
        <dbReference type="EMBL" id="KFA60596.1"/>
    </source>
</evidence>
<dbReference type="SUPFAM" id="SSF103473">
    <property type="entry name" value="MFS general substrate transporter"/>
    <property type="match status" value="1"/>
</dbReference>
<dbReference type="Gene3D" id="1.20.1250.20">
    <property type="entry name" value="MFS general substrate transporter like domains"/>
    <property type="match status" value="1"/>
</dbReference>
<evidence type="ECO:0000256" key="4">
    <source>
        <dbReference type="SAM" id="Phobius"/>
    </source>
</evidence>
<dbReference type="PANTHER" id="PTHR11360:SF177">
    <property type="entry name" value="RIBOFLAVIN TRANSPORTER MCH5"/>
    <property type="match status" value="1"/>
</dbReference>
<feature type="transmembrane region" description="Helical" evidence="4">
    <location>
        <begin position="159"/>
        <end position="179"/>
    </location>
</feature>
<proteinExistence type="inferred from homology"/>
<keyword evidence="7" id="KW-1185">Reference proteome</keyword>
<keyword evidence="4" id="KW-0472">Membrane</keyword>
<dbReference type="InterPro" id="IPR050327">
    <property type="entry name" value="Proton-linked_MCT"/>
</dbReference>
<evidence type="ECO:0000259" key="5">
    <source>
        <dbReference type="PROSITE" id="PS50850"/>
    </source>
</evidence>
<dbReference type="GO" id="GO:0016020">
    <property type="term" value="C:membrane"/>
    <property type="evidence" value="ECO:0007669"/>
    <property type="project" value="UniProtKB-SubCell"/>
</dbReference>
<feature type="region of interest" description="Disordered" evidence="3">
    <location>
        <begin position="1"/>
        <end position="49"/>
    </location>
</feature>
<dbReference type="InterPro" id="IPR011701">
    <property type="entry name" value="MFS"/>
</dbReference>
<dbReference type="CDD" id="cd17352">
    <property type="entry name" value="MFS_MCT_SLC16"/>
    <property type="match status" value="1"/>
</dbReference>
<feature type="transmembrane region" description="Helical" evidence="4">
    <location>
        <begin position="133"/>
        <end position="153"/>
    </location>
</feature>
<protein>
    <recommendedName>
        <fullName evidence="5">Major facilitator superfamily (MFS) profile domain-containing protein</fullName>
    </recommendedName>
</protein>
<dbReference type="PANTHER" id="PTHR11360">
    <property type="entry name" value="MONOCARBOXYLATE TRANSPORTER"/>
    <property type="match status" value="1"/>
</dbReference>
<feature type="transmembrane region" description="Helical" evidence="4">
    <location>
        <begin position="300"/>
        <end position="319"/>
    </location>
</feature>
<keyword evidence="4" id="KW-1133">Transmembrane helix</keyword>
<feature type="transmembrane region" description="Helical" evidence="4">
    <location>
        <begin position="191"/>
        <end position="210"/>
    </location>
</feature>
<feature type="transmembrane region" description="Helical" evidence="4">
    <location>
        <begin position="63"/>
        <end position="86"/>
    </location>
</feature>
<dbReference type="InterPro" id="IPR036259">
    <property type="entry name" value="MFS_trans_sf"/>
</dbReference>
<evidence type="ECO:0000256" key="2">
    <source>
        <dbReference type="ARBA" id="ARBA00006727"/>
    </source>
</evidence>
<dbReference type="HOGENOM" id="CLU_001265_1_0_1"/>
<dbReference type="InterPro" id="IPR020846">
    <property type="entry name" value="MFS_dom"/>
</dbReference>
<reference evidence="6 7" key="1">
    <citation type="journal article" date="2014" name="BMC Genomics">
        <title>Comparative genome sequencing reveals chemotype-specific gene clusters in the toxigenic black mold Stachybotrys.</title>
        <authorList>
            <person name="Semeiks J."/>
            <person name="Borek D."/>
            <person name="Otwinowski Z."/>
            <person name="Grishin N.V."/>
        </authorList>
    </citation>
    <scope>NUCLEOTIDE SEQUENCE [LARGE SCALE GENOMIC DNA]</scope>
    <source>
        <strain evidence="6 7">IBT 40285</strain>
    </source>
</reference>
<evidence type="ECO:0000256" key="3">
    <source>
        <dbReference type="SAM" id="MobiDB-lite"/>
    </source>
</evidence>
<feature type="transmembrane region" description="Helical" evidence="4">
    <location>
        <begin position="266"/>
        <end position="288"/>
    </location>
</feature>
<gene>
    <name evidence="6" type="ORF">S40285_07994</name>
</gene>
<comment type="similarity">
    <text evidence="2">Belongs to the major facilitator superfamily. Monocarboxylate porter (TC 2.A.1.13) family.</text>
</comment>